<dbReference type="Pfam" id="PF00725">
    <property type="entry name" value="3HCDH"/>
    <property type="match status" value="1"/>
</dbReference>
<comment type="pathway">
    <text evidence="2">Lipid metabolism; butanoate metabolism.</text>
</comment>
<dbReference type="SUPFAM" id="SSF51735">
    <property type="entry name" value="NAD(P)-binding Rossmann-fold domains"/>
    <property type="match status" value="1"/>
</dbReference>
<evidence type="ECO:0000259" key="13">
    <source>
        <dbReference type="Pfam" id="PF00725"/>
    </source>
</evidence>
<evidence type="ECO:0000256" key="8">
    <source>
        <dbReference type="ARBA" id="ARBA00023027"/>
    </source>
</evidence>
<accession>A0A511YU89</accession>
<dbReference type="Gene3D" id="1.10.1040.10">
    <property type="entry name" value="N-(1-d-carboxylethyl)-l-norvaline Dehydrogenase, domain 2"/>
    <property type="match status" value="2"/>
</dbReference>
<protein>
    <submittedName>
        <fullName evidence="15">3-hydroxyacyl-CoA dehydrogenase</fullName>
    </submittedName>
</protein>
<keyword evidence="9" id="KW-0443">Lipid metabolism</keyword>
<feature type="domain" description="3-hydroxyacyl-CoA dehydrogenase C-terminal" evidence="13">
    <location>
        <begin position="510"/>
        <end position="591"/>
    </location>
</feature>
<keyword evidence="8" id="KW-0520">NAD</keyword>
<evidence type="ECO:0000313" key="15">
    <source>
        <dbReference type="EMBL" id="GEN78755.1"/>
    </source>
</evidence>
<dbReference type="InterPro" id="IPR036291">
    <property type="entry name" value="NAD(P)-bd_dom_sf"/>
</dbReference>
<dbReference type="Proteomes" id="UP000321484">
    <property type="component" value="Unassembled WGS sequence"/>
</dbReference>
<dbReference type="PANTHER" id="PTHR43612:SF3">
    <property type="entry name" value="TRIFUNCTIONAL ENZYME SUBUNIT ALPHA, MITOCHONDRIAL"/>
    <property type="match status" value="1"/>
</dbReference>
<keyword evidence="10" id="KW-0456">Lyase</keyword>
<dbReference type="SUPFAM" id="SSF48179">
    <property type="entry name" value="6-phosphogluconate dehydrogenase C-terminal domain-like"/>
    <property type="match status" value="2"/>
</dbReference>
<sequence length="699" mass="72577">MTAPQDPSAEQVTHAVVTDVPLPGDVGTLALVTLTGSPGRPTTLGPRGLANLQAALTELARRARDGEVAAVGITGTPPVFAAGADLDVVLALRDHAESRAVAELGHDTLRLLGEMAVPTFAFLNGPALGGGLEIALHCTYRTAAADVRALALPEVRLGLVPGWGGCWLLPRLVGVEAALDVIVRRALAGRMTSAADAAALGLVDHLVDPGRVVPDSVAWVADVLRGLDVPRRALDDADTWQRAVDAARADVERRLHGAAPAAVHAVELVAAARTAGRDEGFAAEDDVLTELLVSPEVRAGIHAQRVTARAARGRRTAGDHGARRAIRSVGVVGGGLMASQLAVLLASRLQVPVAMREVDDERAAQGRARVRAEVAGLVRAGRVDEAGAERLLEAVSIGTDLAVLRSADLVIEAVTEVMSVKQQVFAELEPLLAPDAILATNTSALSVTTMGEHLAHPERVVGLHFFNPVAKMPLLEVVHTAHTDARTRATATDLAGRLGKTAVEVADRPGFVVNRLLLRLLGDVLACVEDGTPTRVADAAIRPLGLPMGPFTLLQLVGPAVAGHVLGTLHDELGDRFRLSPGLSRLAADGRPLVAPGPTGEDEPQAWVQEAFGQPGGSGARDAQGVLDHVLGGLSEEVGALVSEGVVTGPDDVDVCMVLGAGWPFHLGGITPYLDRTGWSTRVLGRTLHDPAAFGPSPV</sequence>
<comment type="similarity">
    <text evidence="3">In the central section; belongs to the 3-hydroxyacyl-CoA dehydrogenase family.</text>
</comment>
<dbReference type="GO" id="GO:0006635">
    <property type="term" value="P:fatty acid beta-oxidation"/>
    <property type="evidence" value="ECO:0007669"/>
    <property type="project" value="UniProtKB-UniPathway"/>
</dbReference>
<dbReference type="AlphaFoldDB" id="A0A511YU89"/>
<dbReference type="UniPathway" id="UPA00659"/>
<dbReference type="CDD" id="cd06558">
    <property type="entry name" value="crotonase-like"/>
    <property type="match status" value="1"/>
</dbReference>
<dbReference type="Pfam" id="PF02737">
    <property type="entry name" value="3HCDH_N"/>
    <property type="match status" value="1"/>
</dbReference>
<evidence type="ECO:0000256" key="2">
    <source>
        <dbReference type="ARBA" id="ARBA00005086"/>
    </source>
</evidence>
<dbReference type="EMBL" id="BJYK01000001">
    <property type="protein sequence ID" value="GEN78755.1"/>
    <property type="molecule type" value="Genomic_DNA"/>
</dbReference>
<dbReference type="GO" id="GO:0016509">
    <property type="term" value="F:long-chain (3S)-3-hydroxyacyl-CoA dehydrogenase (NAD+) activity"/>
    <property type="evidence" value="ECO:0007669"/>
    <property type="project" value="TreeGrafter"/>
</dbReference>
<keyword evidence="6" id="KW-0442">Lipid degradation</keyword>
<dbReference type="InterPro" id="IPR008927">
    <property type="entry name" value="6-PGluconate_DH-like_C_sf"/>
</dbReference>
<dbReference type="OrthoDB" id="9771883at2"/>
<keyword evidence="7" id="KW-0560">Oxidoreductase</keyword>
<dbReference type="Gene3D" id="3.40.50.720">
    <property type="entry name" value="NAD(P)-binding Rossmann-like Domain"/>
    <property type="match status" value="1"/>
</dbReference>
<evidence type="ECO:0000256" key="1">
    <source>
        <dbReference type="ARBA" id="ARBA00005005"/>
    </source>
</evidence>
<dbReference type="InterPro" id="IPR050136">
    <property type="entry name" value="FA_oxidation_alpha_subunit"/>
</dbReference>
<evidence type="ECO:0000259" key="14">
    <source>
        <dbReference type="Pfam" id="PF02737"/>
    </source>
</evidence>
<dbReference type="GO" id="GO:0004300">
    <property type="term" value="F:enoyl-CoA hydratase activity"/>
    <property type="evidence" value="ECO:0007669"/>
    <property type="project" value="TreeGrafter"/>
</dbReference>
<comment type="catalytic activity">
    <reaction evidence="12">
        <text>a (3S)-3-hydroxyacyl-CoA + NAD(+) = a 3-oxoacyl-CoA + NADH + H(+)</text>
        <dbReference type="Rhea" id="RHEA:22432"/>
        <dbReference type="ChEBI" id="CHEBI:15378"/>
        <dbReference type="ChEBI" id="CHEBI:57318"/>
        <dbReference type="ChEBI" id="CHEBI:57540"/>
        <dbReference type="ChEBI" id="CHEBI:57945"/>
        <dbReference type="ChEBI" id="CHEBI:90726"/>
        <dbReference type="EC" id="1.1.1.35"/>
    </reaction>
</comment>
<evidence type="ECO:0000256" key="12">
    <source>
        <dbReference type="ARBA" id="ARBA00049556"/>
    </source>
</evidence>
<dbReference type="InterPro" id="IPR013328">
    <property type="entry name" value="6PGD_dom2"/>
</dbReference>
<reference evidence="15 16" key="1">
    <citation type="submission" date="2019-07" db="EMBL/GenBank/DDBJ databases">
        <title>Whole genome shotgun sequence of Actinotalea fermentans NBRC 105374.</title>
        <authorList>
            <person name="Hosoyama A."/>
            <person name="Uohara A."/>
            <person name="Ohji S."/>
            <person name="Ichikawa N."/>
        </authorList>
    </citation>
    <scope>NUCLEOTIDE SEQUENCE [LARGE SCALE GENOMIC DNA]</scope>
    <source>
        <strain evidence="15 16">NBRC 105374</strain>
    </source>
</reference>
<evidence type="ECO:0000256" key="6">
    <source>
        <dbReference type="ARBA" id="ARBA00022963"/>
    </source>
</evidence>
<organism evidence="15 16">
    <name type="scientific">Actinotalea fermentans</name>
    <dbReference type="NCBI Taxonomy" id="43671"/>
    <lineage>
        <taxon>Bacteria</taxon>
        <taxon>Bacillati</taxon>
        <taxon>Actinomycetota</taxon>
        <taxon>Actinomycetes</taxon>
        <taxon>Micrococcales</taxon>
        <taxon>Cellulomonadaceae</taxon>
        <taxon>Actinotalea</taxon>
    </lineage>
</organism>
<dbReference type="SUPFAM" id="SSF52096">
    <property type="entry name" value="ClpP/crotonase"/>
    <property type="match status" value="1"/>
</dbReference>
<comment type="caution">
    <text evidence="15">The sequence shown here is derived from an EMBL/GenBank/DDBJ whole genome shotgun (WGS) entry which is preliminary data.</text>
</comment>
<gene>
    <name evidence="15" type="ORF">AFE02nite_04890</name>
</gene>
<dbReference type="RefSeq" id="WP_146819009.1">
    <property type="nucleotide sequence ID" value="NZ_BJYK01000001.1"/>
</dbReference>
<dbReference type="InterPro" id="IPR006176">
    <property type="entry name" value="3-OHacyl-CoA_DH_NAD-bd"/>
</dbReference>
<dbReference type="InterPro" id="IPR006108">
    <property type="entry name" value="3HC_DH_C"/>
</dbReference>
<evidence type="ECO:0000256" key="7">
    <source>
        <dbReference type="ARBA" id="ARBA00023002"/>
    </source>
</evidence>
<dbReference type="PANTHER" id="PTHR43612">
    <property type="entry name" value="TRIFUNCTIONAL ENZYME SUBUNIT ALPHA"/>
    <property type="match status" value="1"/>
</dbReference>
<evidence type="ECO:0000256" key="11">
    <source>
        <dbReference type="ARBA" id="ARBA00023268"/>
    </source>
</evidence>
<evidence type="ECO:0000256" key="9">
    <source>
        <dbReference type="ARBA" id="ARBA00023098"/>
    </source>
</evidence>
<comment type="similarity">
    <text evidence="4">Belongs to the 3-hydroxyacyl-CoA dehydrogenase family.</text>
</comment>
<evidence type="ECO:0000313" key="16">
    <source>
        <dbReference type="Proteomes" id="UP000321484"/>
    </source>
</evidence>
<evidence type="ECO:0000256" key="3">
    <source>
        <dbReference type="ARBA" id="ARBA00007005"/>
    </source>
</evidence>
<dbReference type="Pfam" id="PF00378">
    <property type="entry name" value="ECH_1"/>
    <property type="match status" value="1"/>
</dbReference>
<comment type="pathway">
    <text evidence="1">Lipid metabolism; fatty acid beta-oxidation.</text>
</comment>
<evidence type="ECO:0000256" key="5">
    <source>
        <dbReference type="ARBA" id="ARBA00022832"/>
    </source>
</evidence>
<keyword evidence="16" id="KW-1185">Reference proteome</keyword>
<dbReference type="InterPro" id="IPR029045">
    <property type="entry name" value="ClpP/crotonase-like_dom_sf"/>
</dbReference>
<dbReference type="GO" id="GO:0070403">
    <property type="term" value="F:NAD+ binding"/>
    <property type="evidence" value="ECO:0007669"/>
    <property type="project" value="InterPro"/>
</dbReference>
<keyword evidence="11" id="KW-0511">Multifunctional enzyme</keyword>
<feature type="domain" description="3-hydroxyacyl-CoA dehydrogenase NAD binding" evidence="14">
    <location>
        <begin position="329"/>
        <end position="507"/>
    </location>
</feature>
<evidence type="ECO:0000256" key="4">
    <source>
        <dbReference type="ARBA" id="ARBA00009463"/>
    </source>
</evidence>
<dbReference type="InterPro" id="IPR001753">
    <property type="entry name" value="Enoyl-CoA_hydra/iso"/>
</dbReference>
<name>A0A511YU89_9CELL</name>
<dbReference type="FunFam" id="3.40.50.720:FF:000009">
    <property type="entry name" value="Fatty oxidation complex, alpha subunit"/>
    <property type="match status" value="1"/>
</dbReference>
<keyword evidence="5" id="KW-0276">Fatty acid metabolism</keyword>
<evidence type="ECO:0000256" key="10">
    <source>
        <dbReference type="ARBA" id="ARBA00023239"/>
    </source>
</evidence>
<proteinExistence type="inferred from homology"/>
<dbReference type="Gene3D" id="3.90.226.10">
    <property type="entry name" value="2-enoyl-CoA Hydratase, Chain A, domain 1"/>
    <property type="match status" value="1"/>
</dbReference>